<organism evidence="5 6">
    <name type="scientific">Dillenia turbinata</name>
    <dbReference type="NCBI Taxonomy" id="194707"/>
    <lineage>
        <taxon>Eukaryota</taxon>
        <taxon>Viridiplantae</taxon>
        <taxon>Streptophyta</taxon>
        <taxon>Embryophyta</taxon>
        <taxon>Tracheophyta</taxon>
        <taxon>Spermatophyta</taxon>
        <taxon>Magnoliopsida</taxon>
        <taxon>eudicotyledons</taxon>
        <taxon>Gunneridae</taxon>
        <taxon>Pentapetalae</taxon>
        <taxon>Dilleniales</taxon>
        <taxon>Dilleniaceae</taxon>
        <taxon>Dillenia</taxon>
    </lineage>
</organism>
<dbReference type="PRINTS" id="PR00131">
    <property type="entry name" value="GLHYDRLASE1"/>
</dbReference>
<dbReference type="InterPro" id="IPR001360">
    <property type="entry name" value="Glyco_hydro_1"/>
</dbReference>
<dbReference type="GO" id="GO:0005975">
    <property type="term" value="P:carbohydrate metabolic process"/>
    <property type="evidence" value="ECO:0007669"/>
    <property type="project" value="InterPro"/>
</dbReference>
<gene>
    <name evidence="5" type="ORF">RJ641_012432</name>
</gene>
<comment type="similarity">
    <text evidence="1 4">Belongs to the glycosyl hydrolase 1 family.</text>
</comment>
<evidence type="ECO:0000256" key="3">
    <source>
        <dbReference type="ARBA" id="ARBA00023295"/>
    </source>
</evidence>
<dbReference type="InterPro" id="IPR017853">
    <property type="entry name" value="GH"/>
</dbReference>
<dbReference type="EMBL" id="JBAMMX010000019">
    <property type="protein sequence ID" value="KAK6921925.1"/>
    <property type="molecule type" value="Genomic_DNA"/>
</dbReference>
<evidence type="ECO:0000256" key="2">
    <source>
        <dbReference type="ARBA" id="ARBA00022801"/>
    </source>
</evidence>
<proteinExistence type="inferred from homology"/>
<dbReference type="PROSITE" id="PS00653">
    <property type="entry name" value="GLYCOSYL_HYDROL_F1_2"/>
    <property type="match status" value="1"/>
</dbReference>
<dbReference type="PANTHER" id="PTHR10353:SF302">
    <property type="entry name" value="BETA-GLUCOSIDASE 40"/>
    <property type="match status" value="1"/>
</dbReference>
<evidence type="ECO:0000256" key="4">
    <source>
        <dbReference type="RuleBase" id="RU003690"/>
    </source>
</evidence>
<keyword evidence="2 5" id="KW-0378">Hydrolase</keyword>
<dbReference type="FunFam" id="3.20.20.80:FF:000020">
    <property type="entry name" value="Beta-glucosidase 12"/>
    <property type="match status" value="1"/>
</dbReference>
<dbReference type="InterPro" id="IPR033132">
    <property type="entry name" value="GH_1_N_CS"/>
</dbReference>
<evidence type="ECO:0000313" key="6">
    <source>
        <dbReference type="Proteomes" id="UP001370490"/>
    </source>
</evidence>
<evidence type="ECO:0000313" key="5">
    <source>
        <dbReference type="EMBL" id="KAK6921925.1"/>
    </source>
</evidence>
<keyword evidence="6" id="KW-1185">Reference proteome</keyword>
<dbReference type="Gene3D" id="3.20.20.80">
    <property type="entry name" value="Glycosidases"/>
    <property type="match status" value="2"/>
</dbReference>
<reference evidence="5 6" key="1">
    <citation type="submission" date="2023-12" db="EMBL/GenBank/DDBJ databases">
        <title>A high-quality genome assembly for Dillenia turbinata (Dilleniales).</title>
        <authorList>
            <person name="Chanderbali A."/>
        </authorList>
    </citation>
    <scope>NUCLEOTIDE SEQUENCE [LARGE SCALE GENOMIC DNA]</scope>
    <source>
        <strain evidence="5">LSX21</strain>
        <tissue evidence="5">Leaf</tissue>
    </source>
</reference>
<keyword evidence="3" id="KW-0326">Glycosidase</keyword>
<evidence type="ECO:0000256" key="1">
    <source>
        <dbReference type="ARBA" id="ARBA00010838"/>
    </source>
</evidence>
<dbReference type="GO" id="GO:0008422">
    <property type="term" value="F:beta-glucosidase activity"/>
    <property type="evidence" value="ECO:0007669"/>
    <property type="project" value="TreeGrafter"/>
</dbReference>
<dbReference type="PANTHER" id="PTHR10353">
    <property type="entry name" value="GLYCOSYL HYDROLASE"/>
    <property type="match status" value="1"/>
</dbReference>
<accession>A0AAN8UTV7</accession>
<dbReference type="Pfam" id="PF00232">
    <property type="entry name" value="Glyco_hydro_1"/>
    <property type="match status" value="2"/>
</dbReference>
<name>A0AAN8UTV7_9MAGN</name>
<comment type="caution">
    <text evidence="5">The sequence shown here is derived from an EMBL/GenBank/DDBJ whole genome shotgun (WGS) entry which is preliminary data.</text>
</comment>
<sequence>MLTLWKAIGIIVGVVVMFGIQTCLSDDQINRASFPKGFVFGTASSAYQYEGAVNEDGRGKTIWDTFSHTFGKILDFSNGDVTDDHYHRYKEDIQLIKDMGMDAYRFSIAWSRIFPNGTGQINQAGIDHYNNLIDALLEKGIEPYVTLYHWDLPQALHDKYGGWLDRQIIEDFAVYAETCIEKFGDRVKNWITFNEPHTFAVQGYDVGLQAPGRCSILLHVFCKEGNSAVEPYTVAHHTLLSHAKVADIYRKKYKEKQLIPPTTLKQHKELKIFSLAGMDDGNSPFTSIKDALKDEKRIRYFNGYLLNLLAAIRDDGCNVKGYFAWSLMDNWEWAAGFSSRFGLYYVDYKNNLTRYAKDSVQWFKKFLIQTY</sequence>
<protein>
    <submittedName>
        <fullName evidence="5">Glycoside hydrolase family 1</fullName>
    </submittedName>
</protein>
<dbReference type="SUPFAM" id="SSF51445">
    <property type="entry name" value="(Trans)glycosidases"/>
    <property type="match status" value="1"/>
</dbReference>
<dbReference type="Proteomes" id="UP001370490">
    <property type="component" value="Unassembled WGS sequence"/>
</dbReference>
<dbReference type="AlphaFoldDB" id="A0AAN8UTV7"/>